<evidence type="ECO:0000313" key="4">
    <source>
        <dbReference type="Proteomes" id="UP000295497"/>
    </source>
</evidence>
<keyword evidence="3" id="KW-0560">Oxidoreductase</keyword>
<dbReference type="CDD" id="cd13844">
    <property type="entry name" value="CuRO_1_BOD_CotA_like"/>
    <property type="match status" value="1"/>
</dbReference>
<dbReference type="SUPFAM" id="SSF49503">
    <property type="entry name" value="Cupredoxins"/>
    <property type="match status" value="3"/>
</dbReference>
<dbReference type="EC" id="1.3.3.5" evidence="3"/>
<organism evidence="3 4">
    <name type="scientific">Sorangium cellulosum</name>
    <name type="common">Polyangium cellulosum</name>
    <dbReference type="NCBI Taxonomy" id="56"/>
    <lineage>
        <taxon>Bacteria</taxon>
        <taxon>Pseudomonadati</taxon>
        <taxon>Myxococcota</taxon>
        <taxon>Polyangia</taxon>
        <taxon>Polyangiales</taxon>
        <taxon>Polyangiaceae</taxon>
        <taxon>Sorangium</taxon>
    </lineage>
</organism>
<dbReference type="InterPro" id="IPR011706">
    <property type="entry name" value="Cu-oxidase_C"/>
</dbReference>
<dbReference type="GO" id="GO:0005507">
    <property type="term" value="F:copper ion binding"/>
    <property type="evidence" value="ECO:0007669"/>
    <property type="project" value="InterPro"/>
</dbReference>
<dbReference type="Proteomes" id="UP000295497">
    <property type="component" value="Chromosome"/>
</dbReference>
<sequence>MRSGQVGAVRAAVDRCPAVPGSAVTLSGAAIPRYTRPLLIPQVMPQSTGLSAGSAGLDGYEIAVRQIEQHVLPPELGLPPTTVWSYGSVHHPETFSYPAFTIEARWRRPVRVKWINDLKDPATGRFLPHLLPVDPTLHWANPPGGAQGRDSRPTFPGDCPPGPYRGPVPFVTHLHGTDGVAQESDGYPEAWYLPAATDIPEGYAATGTFYDYYKRTSPLGGLWEPGAAVFEYPNDQRATTLWYHDHSLGITRLNLYAGPAGFYLLRGGPDDLPEDVLPGPAPRPGDRPGAGVYEIPLLIQDRSFNDDGSLFYPASRGLSPPLDALYIPKGDIPPICVPEFFGDVMVVNGRAWPYLEVEQRRYRFRILNGSASRFLILKMDNGLPLWQIGSDGGFLPSPVEREALLLAPAERADVIVDFSGVRAGAELVLLNLGPDAPFTGGPQTPADAATTGQVMQFRVVPASGTDASTPPHRLELPQLTPLGDVAVVRQVSLNDLSSALQPDAGLRVAALGTLEPPPRSSTPRPLFWHDAVTENPTLGSTEVWEIYNFTVDAHPIHVHEIHFAIVDRQPFDGAPRPPEAGEEGFKDTVIALPFEITRIKMKFESPGRFVWHCHILEHEDNEMMRPYQIGPMPADIPRR</sequence>
<dbReference type="CDD" id="cd13868">
    <property type="entry name" value="CuRO_2_CotA_like"/>
    <property type="match status" value="1"/>
</dbReference>
<evidence type="ECO:0000259" key="2">
    <source>
        <dbReference type="Pfam" id="PF07731"/>
    </source>
</evidence>
<dbReference type="InterPro" id="IPR045087">
    <property type="entry name" value="Cu-oxidase_fam"/>
</dbReference>
<dbReference type="Gene3D" id="2.60.40.420">
    <property type="entry name" value="Cupredoxins - blue copper proteins"/>
    <property type="match status" value="3"/>
</dbReference>
<reference evidence="3 4" key="1">
    <citation type="submission" date="2015-09" db="EMBL/GenBank/DDBJ databases">
        <title>Sorangium comparison.</title>
        <authorList>
            <person name="Zaburannyi N."/>
            <person name="Bunk B."/>
            <person name="Overmann J."/>
            <person name="Mueller R."/>
        </authorList>
    </citation>
    <scope>NUCLEOTIDE SEQUENCE [LARGE SCALE GENOMIC DNA]</scope>
    <source>
        <strain evidence="3 4">So ce836</strain>
    </source>
</reference>
<evidence type="ECO:0000256" key="1">
    <source>
        <dbReference type="SAM" id="MobiDB-lite"/>
    </source>
</evidence>
<dbReference type="AlphaFoldDB" id="A0A4P2R0I0"/>
<dbReference type="EMBL" id="CP012672">
    <property type="protein sequence ID" value="AUX35393.1"/>
    <property type="molecule type" value="Genomic_DNA"/>
</dbReference>
<dbReference type="PANTHER" id="PTHR48267:SF1">
    <property type="entry name" value="BILIRUBIN OXIDASE"/>
    <property type="match status" value="1"/>
</dbReference>
<name>A0A4P2R0I0_SORCE</name>
<evidence type="ECO:0000313" key="3">
    <source>
        <dbReference type="EMBL" id="AUX35393.1"/>
    </source>
</evidence>
<protein>
    <submittedName>
        <fullName evidence="3">Bilirubin oxidase</fullName>
        <ecNumber evidence="3">1.3.3.5</ecNumber>
    </submittedName>
</protein>
<dbReference type="GO" id="GO:0047705">
    <property type="term" value="F:bilirubin oxidase activity"/>
    <property type="evidence" value="ECO:0007669"/>
    <property type="project" value="UniProtKB-EC"/>
</dbReference>
<dbReference type="RefSeq" id="WP_165374353.1">
    <property type="nucleotide sequence ID" value="NZ_CP012672.1"/>
</dbReference>
<dbReference type="InterPro" id="IPR008972">
    <property type="entry name" value="Cupredoxin"/>
</dbReference>
<dbReference type="PANTHER" id="PTHR48267">
    <property type="entry name" value="CUPREDOXIN SUPERFAMILY PROTEIN"/>
    <property type="match status" value="1"/>
</dbReference>
<gene>
    <name evidence="3" type="ORF">SOCE836_075840</name>
</gene>
<proteinExistence type="predicted"/>
<feature type="region of interest" description="Disordered" evidence="1">
    <location>
        <begin position="140"/>
        <end position="162"/>
    </location>
</feature>
<dbReference type="Pfam" id="PF07731">
    <property type="entry name" value="Cu-oxidase_2"/>
    <property type="match status" value="1"/>
</dbReference>
<dbReference type="CDD" id="cd13891">
    <property type="entry name" value="CuRO_3_CotA_like"/>
    <property type="match status" value="1"/>
</dbReference>
<accession>A0A4P2R0I0</accession>
<feature type="domain" description="Plastocyanin-like" evidence="2">
    <location>
        <begin position="530"/>
        <end position="630"/>
    </location>
</feature>